<organism evidence="1 2">
    <name type="scientific">Cystobacter fuscus</name>
    <dbReference type="NCBI Taxonomy" id="43"/>
    <lineage>
        <taxon>Bacteria</taxon>
        <taxon>Pseudomonadati</taxon>
        <taxon>Myxococcota</taxon>
        <taxon>Myxococcia</taxon>
        <taxon>Myxococcales</taxon>
        <taxon>Cystobacterineae</taxon>
        <taxon>Archangiaceae</taxon>
        <taxon>Cystobacter</taxon>
    </lineage>
</organism>
<evidence type="ECO:0000313" key="1">
    <source>
        <dbReference type="EMBL" id="ATB37662.1"/>
    </source>
</evidence>
<reference evidence="1 2" key="1">
    <citation type="submission" date="2017-06" db="EMBL/GenBank/DDBJ databases">
        <title>Sequencing and comparative analysis of myxobacterial genomes.</title>
        <authorList>
            <person name="Rupp O."/>
            <person name="Goesmann A."/>
            <person name="Sogaard-Andersen L."/>
        </authorList>
    </citation>
    <scope>NUCLEOTIDE SEQUENCE [LARGE SCALE GENOMIC DNA]</scope>
    <source>
        <strain evidence="1 2">DSM 52655</strain>
    </source>
</reference>
<protein>
    <submittedName>
        <fullName evidence="1">Uncharacterized protein</fullName>
    </submittedName>
</protein>
<dbReference type="EMBL" id="CP022098">
    <property type="protein sequence ID" value="ATB37662.1"/>
    <property type="molecule type" value="Genomic_DNA"/>
</dbReference>
<gene>
    <name evidence="1" type="ORF">CYFUS_003087</name>
</gene>
<dbReference type="Proteomes" id="UP000217257">
    <property type="component" value="Chromosome"/>
</dbReference>
<dbReference type="KEGG" id="cfus:CYFUS_003087"/>
<evidence type="ECO:0000313" key="2">
    <source>
        <dbReference type="Proteomes" id="UP000217257"/>
    </source>
</evidence>
<sequence length="87" mass="9122">MASEQEARRLLSAVSGHLTALPNVIGVGVVPAEGKSSEACIAVYVRSKVPKAALKPEELVPETVKGQVDGVSLQAPTRVIEVGDLRF</sequence>
<proteinExistence type="predicted"/>
<dbReference type="AlphaFoldDB" id="A0A250J2D7"/>
<accession>A0A250J2D7</accession>
<name>A0A250J2D7_9BACT</name>
<dbReference type="RefSeq" id="WP_095985950.1">
    <property type="nucleotide sequence ID" value="NZ_CP022098.1"/>
</dbReference>